<feature type="domain" description="Response regulatory" evidence="4">
    <location>
        <begin position="11"/>
        <end position="127"/>
    </location>
</feature>
<keyword evidence="1" id="KW-0597">Phosphoprotein</keyword>
<feature type="domain" description="HTH luxR-type" evidence="3">
    <location>
        <begin position="152"/>
        <end position="217"/>
    </location>
</feature>
<dbReference type="SMART" id="SM00421">
    <property type="entry name" value="HTH_LUXR"/>
    <property type="match status" value="1"/>
</dbReference>
<dbReference type="Pfam" id="PF00072">
    <property type="entry name" value="Response_reg"/>
    <property type="match status" value="1"/>
</dbReference>
<gene>
    <name evidence="5" type="ORF">S06H3_17549</name>
</gene>
<dbReference type="InterPro" id="IPR001789">
    <property type="entry name" value="Sig_transdc_resp-reg_receiver"/>
</dbReference>
<protein>
    <recommendedName>
        <fullName evidence="6">Response regulatory domain-containing protein</fullName>
    </recommendedName>
</protein>
<evidence type="ECO:0000313" key="5">
    <source>
        <dbReference type="EMBL" id="GAI08135.1"/>
    </source>
</evidence>
<dbReference type="InterPro" id="IPR011006">
    <property type="entry name" value="CheY-like_superfamily"/>
</dbReference>
<dbReference type="InterPro" id="IPR000792">
    <property type="entry name" value="Tscrpt_reg_LuxR_C"/>
</dbReference>
<organism evidence="5">
    <name type="scientific">marine sediment metagenome</name>
    <dbReference type="NCBI Taxonomy" id="412755"/>
    <lineage>
        <taxon>unclassified sequences</taxon>
        <taxon>metagenomes</taxon>
        <taxon>ecological metagenomes</taxon>
    </lineage>
</organism>
<dbReference type="GO" id="GO:0000160">
    <property type="term" value="P:phosphorelay signal transduction system"/>
    <property type="evidence" value="ECO:0007669"/>
    <property type="project" value="InterPro"/>
</dbReference>
<name>X1M0D2_9ZZZZ</name>
<evidence type="ECO:0000259" key="4">
    <source>
        <dbReference type="PROSITE" id="PS50110"/>
    </source>
</evidence>
<dbReference type="GO" id="GO:0003677">
    <property type="term" value="F:DNA binding"/>
    <property type="evidence" value="ECO:0007669"/>
    <property type="project" value="UniProtKB-KW"/>
</dbReference>
<proteinExistence type="predicted"/>
<dbReference type="Pfam" id="PF00196">
    <property type="entry name" value="GerE"/>
    <property type="match status" value="1"/>
</dbReference>
<dbReference type="GO" id="GO:0006355">
    <property type="term" value="P:regulation of DNA-templated transcription"/>
    <property type="evidence" value="ECO:0007669"/>
    <property type="project" value="InterPro"/>
</dbReference>
<keyword evidence="2" id="KW-0238">DNA-binding</keyword>
<dbReference type="PANTHER" id="PTHR43214">
    <property type="entry name" value="TWO-COMPONENT RESPONSE REGULATOR"/>
    <property type="match status" value="1"/>
</dbReference>
<dbReference type="SMART" id="SM00448">
    <property type="entry name" value="REC"/>
    <property type="match status" value="1"/>
</dbReference>
<sequence length="222" mass="25270">MNKVDSKKTIRILVADDHALFREGLRRILELEEDIKIVGEARDGVEALRLADRLRPDVILMDISLPGPNGIRMTRQIKKRCRKVHVIMLSMYEDAAHITESFQAGASGYVIKTYPSGELIETIRSVFREGVSIPSCIEHKLLKGIRKPDFLSGTERLNLTKKEVKVLKLVAFGKTNKEIAKKFSVSEKTVKNHLNHIYRKLGAKNRTQAVVEGLKRDYISRH</sequence>
<dbReference type="SUPFAM" id="SSF46894">
    <property type="entry name" value="C-terminal effector domain of the bipartite response regulators"/>
    <property type="match status" value="1"/>
</dbReference>
<dbReference type="CDD" id="cd17535">
    <property type="entry name" value="REC_NarL-like"/>
    <property type="match status" value="1"/>
</dbReference>
<dbReference type="EMBL" id="BARV01008780">
    <property type="protein sequence ID" value="GAI08135.1"/>
    <property type="molecule type" value="Genomic_DNA"/>
</dbReference>
<comment type="caution">
    <text evidence="5">The sequence shown here is derived from an EMBL/GenBank/DDBJ whole genome shotgun (WGS) entry which is preliminary data.</text>
</comment>
<dbReference type="InterPro" id="IPR039420">
    <property type="entry name" value="WalR-like"/>
</dbReference>
<dbReference type="SUPFAM" id="SSF52172">
    <property type="entry name" value="CheY-like"/>
    <property type="match status" value="1"/>
</dbReference>
<evidence type="ECO:0000259" key="3">
    <source>
        <dbReference type="PROSITE" id="PS50043"/>
    </source>
</evidence>
<dbReference type="Gene3D" id="3.40.50.2300">
    <property type="match status" value="1"/>
</dbReference>
<accession>X1M0D2</accession>
<evidence type="ECO:0008006" key="6">
    <source>
        <dbReference type="Google" id="ProtNLM"/>
    </source>
</evidence>
<dbReference type="InterPro" id="IPR016032">
    <property type="entry name" value="Sig_transdc_resp-reg_C-effctor"/>
</dbReference>
<dbReference type="PRINTS" id="PR00038">
    <property type="entry name" value="HTHLUXR"/>
</dbReference>
<evidence type="ECO:0000256" key="1">
    <source>
        <dbReference type="ARBA" id="ARBA00022553"/>
    </source>
</evidence>
<dbReference type="PROSITE" id="PS50043">
    <property type="entry name" value="HTH_LUXR_2"/>
    <property type="match status" value="1"/>
</dbReference>
<dbReference type="PROSITE" id="PS50110">
    <property type="entry name" value="RESPONSE_REGULATORY"/>
    <property type="match status" value="1"/>
</dbReference>
<dbReference type="CDD" id="cd06170">
    <property type="entry name" value="LuxR_C_like"/>
    <property type="match status" value="1"/>
</dbReference>
<dbReference type="AlphaFoldDB" id="X1M0D2"/>
<reference evidence="5" key="1">
    <citation type="journal article" date="2014" name="Front. Microbiol.">
        <title>High frequency of phylogenetically diverse reductive dehalogenase-homologous genes in deep subseafloor sedimentary metagenomes.</title>
        <authorList>
            <person name="Kawai M."/>
            <person name="Futagami T."/>
            <person name="Toyoda A."/>
            <person name="Takaki Y."/>
            <person name="Nishi S."/>
            <person name="Hori S."/>
            <person name="Arai W."/>
            <person name="Tsubouchi T."/>
            <person name="Morono Y."/>
            <person name="Uchiyama I."/>
            <person name="Ito T."/>
            <person name="Fujiyama A."/>
            <person name="Inagaki F."/>
            <person name="Takami H."/>
        </authorList>
    </citation>
    <scope>NUCLEOTIDE SEQUENCE</scope>
    <source>
        <strain evidence="5">Expedition CK06-06</strain>
    </source>
</reference>
<dbReference type="InterPro" id="IPR058245">
    <property type="entry name" value="NreC/VraR/RcsB-like_REC"/>
</dbReference>
<dbReference type="PROSITE" id="PS00622">
    <property type="entry name" value="HTH_LUXR_1"/>
    <property type="match status" value="1"/>
</dbReference>
<evidence type="ECO:0000256" key="2">
    <source>
        <dbReference type="ARBA" id="ARBA00023125"/>
    </source>
</evidence>